<name>A0A7S3GHG3_9EUKA</name>
<dbReference type="AlphaFoldDB" id="A0A7S3GHG3"/>
<dbReference type="PROSITE" id="PS50011">
    <property type="entry name" value="PROTEIN_KINASE_DOM"/>
    <property type="match status" value="1"/>
</dbReference>
<evidence type="ECO:0000313" key="3">
    <source>
        <dbReference type="EMBL" id="CAE0266282.1"/>
    </source>
</evidence>
<proteinExistence type="predicted"/>
<feature type="compositionally biased region" description="Polar residues" evidence="1">
    <location>
        <begin position="50"/>
        <end position="60"/>
    </location>
</feature>
<feature type="region of interest" description="Disordered" evidence="1">
    <location>
        <begin position="702"/>
        <end position="738"/>
    </location>
</feature>
<evidence type="ECO:0000259" key="2">
    <source>
        <dbReference type="PROSITE" id="PS50011"/>
    </source>
</evidence>
<evidence type="ECO:0000256" key="1">
    <source>
        <dbReference type="SAM" id="MobiDB-lite"/>
    </source>
</evidence>
<dbReference type="InterPro" id="IPR000719">
    <property type="entry name" value="Prot_kinase_dom"/>
</dbReference>
<sequence length="773" mass="89661">MPPAFWNPALLMPISVRTEYAPPDKDQKNPLLSGYPARFTKAHAEKRKNAPSNRNDISHQQTEKAPEKTPSSLFFGSWSYPFIPYPMLGKGSFGAVFDTRTPEHPRDVTKFVFAVDQGIREGVLQVRYSGCSQDSRTPVSGADRLQRGFSVHLIACSEAPPSLREAPETAKQGDSHTRSLCSRFLSLSPRFRPRKFLSPPLETKLFRKPNRDLYHFGFHTPFAGIPMHQYLLSRVPRAQPSSQQPANNRGENDLFSLRSRQLLASLWKTVKKLRCVHRDLSLSNVMVLEATLAPGRNAPMPSVQVCFIDFAEALDTGVEERALLRLRQSLLSCSGPWNEEGFLVGTVYITPPELLLLHDLPNFSHLLRMKRLSNGDVVFLHSFHPGGIGRPQPLLSSSSSSSSYSVAEAVAMEDLRRRRRQCAQEDLHHQTSVDAYAIALQVLYVAFGMFCNLLDPNNRRTGDEWNEDLWVLYEDHRRSLYQSPAPLMRQAPVREQRKELMRTLRFHVSGLLFQVLLLFEQEDMARFSRIREEHRKEKHESDKKRGLEHTFREQVFLKLQQQQPRRRSFSSSVIPERTKRISLEDRERRDIASVTEPCIWRESHLRHLSFVLMRWFLFHALPEKDDMDASLSASKRREHLFPLWRFPDEHAPHSGYWVCAVSADLFEEKGTWWEVATTAFRRGEVPSVHIRRSMDACMKQKWNAQRREEEGAGTEEQEWTSQHKSKRKRECEQDPNRGHEEIQTYVSWAWSVFSSNWEKRQKVWESVRTFIHE</sequence>
<feature type="domain" description="Protein kinase" evidence="2">
    <location>
        <begin position="82"/>
        <end position="471"/>
    </location>
</feature>
<feature type="region of interest" description="Disordered" evidence="1">
    <location>
        <begin position="21"/>
        <end position="70"/>
    </location>
</feature>
<dbReference type="EMBL" id="HBIB01043825">
    <property type="protein sequence ID" value="CAE0266282.1"/>
    <property type="molecule type" value="Transcribed_RNA"/>
</dbReference>
<gene>
    <name evidence="3" type="ORF">PBIL07802_LOCUS28621</name>
</gene>
<accession>A0A7S3GHG3</accession>
<protein>
    <recommendedName>
        <fullName evidence="2">Protein kinase domain-containing protein</fullName>
    </recommendedName>
</protein>
<dbReference type="GO" id="GO:0004672">
    <property type="term" value="F:protein kinase activity"/>
    <property type="evidence" value="ECO:0007669"/>
    <property type="project" value="InterPro"/>
</dbReference>
<organism evidence="3">
    <name type="scientific">Palpitomonas bilix</name>
    <dbReference type="NCBI Taxonomy" id="652834"/>
    <lineage>
        <taxon>Eukaryota</taxon>
        <taxon>Eukaryota incertae sedis</taxon>
    </lineage>
</organism>
<dbReference type="GO" id="GO:0005524">
    <property type="term" value="F:ATP binding"/>
    <property type="evidence" value="ECO:0007669"/>
    <property type="project" value="InterPro"/>
</dbReference>
<feature type="compositionally biased region" description="Basic and acidic residues" evidence="1">
    <location>
        <begin position="729"/>
        <end position="738"/>
    </location>
</feature>
<reference evidence="3" key="1">
    <citation type="submission" date="2021-01" db="EMBL/GenBank/DDBJ databases">
        <authorList>
            <person name="Corre E."/>
            <person name="Pelletier E."/>
            <person name="Niang G."/>
            <person name="Scheremetjew M."/>
            <person name="Finn R."/>
            <person name="Kale V."/>
            <person name="Holt S."/>
            <person name="Cochrane G."/>
            <person name="Meng A."/>
            <person name="Brown T."/>
            <person name="Cohen L."/>
        </authorList>
    </citation>
    <scope>NUCLEOTIDE SEQUENCE</scope>
    <source>
        <strain evidence="3">NIES-2562</strain>
    </source>
</reference>